<comment type="subcellular location">
    <subcellularLocation>
        <location evidence="5">Endoplasmic reticulum membrane</location>
        <topology evidence="5">Multi-pass membrane protein</topology>
    </subcellularLocation>
    <subcellularLocation>
        <location evidence="1">Membrane</location>
        <topology evidence="1">Multi-pass membrane protein</topology>
    </subcellularLocation>
</comment>
<name>A0ABR1USM6_9PEZI</name>
<comment type="caution">
    <text evidence="6">The sequence shown here is derived from an EMBL/GenBank/DDBJ whole genome shotgun (WGS) entry which is preliminary data.</text>
</comment>
<evidence type="ECO:0000313" key="7">
    <source>
        <dbReference type="Proteomes" id="UP001480595"/>
    </source>
</evidence>
<keyword evidence="5" id="KW-0808">Transferase</keyword>
<comment type="caution">
    <text evidence="5">Lacks conserved residue(s) required for the propagation of feature annotation.</text>
</comment>
<keyword evidence="5" id="KW-0256">Endoplasmic reticulum</keyword>
<dbReference type="RefSeq" id="XP_066715164.1">
    <property type="nucleotide sequence ID" value="XM_066859677.1"/>
</dbReference>
<organism evidence="6 7">
    <name type="scientific">Apiospora phragmitis</name>
    <dbReference type="NCBI Taxonomy" id="2905665"/>
    <lineage>
        <taxon>Eukaryota</taxon>
        <taxon>Fungi</taxon>
        <taxon>Dikarya</taxon>
        <taxon>Ascomycota</taxon>
        <taxon>Pezizomycotina</taxon>
        <taxon>Sordariomycetes</taxon>
        <taxon>Xylariomycetidae</taxon>
        <taxon>Amphisphaeriales</taxon>
        <taxon>Apiosporaceae</taxon>
        <taxon>Apiospora</taxon>
    </lineage>
</organism>
<evidence type="ECO:0000256" key="5">
    <source>
        <dbReference type="RuleBase" id="RU362022"/>
    </source>
</evidence>
<keyword evidence="5" id="KW-0949">S-adenosyl-L-methionine</keyword>
<dbReference type="InterPro" id="IPR007269">
    <property type="entry name" value="ICMT_MeTrfase"/>
</dbReference>
<gene>
    <name evidence="6" type="ORF">PG994_008268</name>
</gene>
<evidence type="ECO:0000256" key="4">
    <source>
        <dbReference type="ARBA" id="ARBA00023136"/>
    </source>
</evidence>
<feature type="transmembrane region" description="Helical" evidence="5">
    <location>
        <begin position="48"/>
        <end position="65"/>
    </location>
</feature>
<protein>
    <recommendedName>
        <fullName evidence="5">Protein-S-isoprenylcysteine O-methyltransferase</fullName>
        <ecNumber evidence="5">2.1.1.100</ecNumber>
    </recommendedName>
</protein>
<evidence type="ECO:0000256" key="2">
    <source>
        <dbReference type="ARBA" id="ARBA00022692"/>
    </source>
</evidence>
<dbReference type="Pfam" id="PF04140">
    <property type="entry name" value="ICMT"/>
    <property type="match status" value="1"/>
</dbReference>
<keyword evidence="7" id="KW-1185">Reference proteome</keyword>
<feature type="transmembrane region" description="Helical" evidence="5">
    <location>
        <begin position="153"/>
        <end position="169"/>
    </location>
</feature>
<comment type="similarity">
    <text evidence="5">Belongs to the class VI-like SAM-binding methyltransferase superfamily. Isoprenylcysteine carboxyl methyltransferase family.</text>
</comment>
<keyword evidence="4 5" id="KW-0472">Membrane</keyword>
<sequence>MSTSFSQASLALAVVASAIGSIIAVTPPNKNTASAPATGDALRSLKLTSLPAVAVAVAPIGLLALQTTRLILAYQPPAPIPAGVLGWGAQNGLNLRLVTWSPATVVPMALLLGAGIPLRLVAYASLGKNFTFTLSKPDALNTGGIYRYVQHPSYTGIVLVAGCVLSLFFRTDGALACWVPPRWFPAVRQLILALAPVYVSLMAYTMSTRIRDEEKMLRAEFGQDWEAWHARTARLIPGIF</sequence>
<evidence type="ECO:0000256" key="1">
    <source>
        <dbReference type="ARBA" id="ARBA00004141"/>
    </source>
</evidence>
<dbReference type="PANTHER" id="PTHR12714:SF9">
    <property type="entry name" value="PROTEIN-S-ISOPRENYLCYSTEINE O-METHYLTRANSFERASE"/>
    <property type="match status" value="1"/>
</dbReference>
<evidence type="ECO:0000313" key="6">
    <source>
        <dbReference type="EMBL" id="KAK8061902.1"/>
    </source>
</evidence>
<comment type="catalytic activity">
    <reaction evidence="5">
        <text>[protein]-C-terminal S-[(2E,6E)-farnesyl]-L-cysteine + S-adenosyl-L-methionine = [protein]-C-terminal S-[(2E,6E)-farnesyl]-L-cysteine methyl ester + S-adenosyl-L-homocysteine</text>
        <dbReference type="Rhea" id="RHEA:21672"/>
        <dbReference type="Rhea" id="RHEA-COMP:12125"/>
        <dbReference type="Rhea" id="RHEA-COMP:12126"/>
        <dbReference type="ChEBI" id="CHEBI:57856"/>
        <dbReference type="ChEBI" id="CHEBI:59789"/>
        <dbReference type="ChEBI" id="CHEBI:90510"/>
        <dbReference type="ChEBI" id="CHEBI:90511"/>
        <dbReference type="EC" id="2.1.1.100"/>
    </reaction>
</comment>
<dbReference type="EMBL" id="JAQQWL010000008">
    <property type="protein sequence ID" value="KAK8061902.1"/>
    <property type="molecule type" value="Genomic_DNA"/>
</dbReference>
<keyword evidence="5" id="KW-0489">Methyltransferase</keyword>
<dbReference type="GeneID" id="92092740"/>
<dbReference type="Proteomes" id="UP001480595">
    <property type="component" value="Unassembled WGS sequence"/>
</dbReference>
<feature type="transmembrane region" description="Helical" evidence="5">
    <location>
        <begin position="189"/>
        <end position="206"/>
    </location>
</feature>
<accession>A0ABR1USM6</accession>
<dbReference type="Gene3D" id="1.20.120.1630">
    <property type="match status" value="1"/>
</dbReference>
<proteinExistence type="inferred from homology"/>
<keyword evidence="2 5" id="KW-0812">Transmembrane</keyword>
<evidence type="ECO:0000256" key="3">
    <source>
        <dbReference type="ARBA" id="ARBA00022989"/>
    </source>
</evidence>
<reference evidence="6 7" key="1">
    <citation type="submission" date="2023-01" db="EMBL/GenBank/DDBJ databases">
        <title>Analysis of 21 Apiospora genomes using comparative genomics revels a genus with tremendous synthesis potential of carbohydrate active enzymes and secondary metabolites.</title>
        <authorList>
            <person name="Sorensen T."/>
        </authorList>
    </citation>
    <scope>NUCLEOTIDE SEQUENCE [LARGE SCALE GENOMIC DNA]</scope>
    <source>
        <strain evidence="6 7">CBS 135458</strain>
    </source>
</reference>
<dbReference type="EC" id="2.1.1.100" evidence="5"/>
<keyword evidence="3 5" id="KW-1133">Transmembrane helix</keyword>
<dbReference type="PANTHER" id="PTHR12714">
    <property type="entry name" value="PROTEIN-S ISOPRENYLCYSTEINE O-METHYLTRANSFERASE"/>
    <property type="match status" value="1"/>
</dbReference>